<dbReference type="Pfam" id="PF03783">
    <property type="entry name" value="CsgG"/>
    <property type="match status" value="1"/>
</dbReference>
<evidence type="ECO:0000313" key="3">
    <source>
        <dbReference type="Proteomes" id="UP000182987"/>
    </source>
</evidence>
<protein>
    <submittedName>
        <fullName evidence="2">Peptidoglycan-binding protein</fullName>
    </submittedName>
</protein>
<keyword evidence="1" id="KW-0732">Signal</keyword>
<dbReference type="AlphaFoldDB" id="A0A1L3ENE5"/>
<reference evidence="3" key="1">
    <citation type="submission" date="2016-09" db="EMBL/GenBank/DDBJ databases">
        <authorList>
            <person name="Lysoe E."/>
        </authorList>
    </citation>
    <scope>NUCLEOTIDE SEQUENCE [LARGE SCALE GENOMIC DNA]</scope>
    <source>
        <strain evidence="3">LJ96T</strain>
    </source>
</reference>
<dbReference type="KEGG" id="lrz:BJI69_00820"/>
<dbReference type="EMBL" id="CP017480">
    <property type="protein sequence ID" value="APG02589.1"/>
    <property type="molecule type" value="Genomic_DNA"/>
</dbReference>
<dbReference type="STRING" id="1440763.BJI69_00820"/>
<dbReference type="GO" id="GO:0030288">
    <property type="term" value="C:outer membrane-bounded periplasmic space"/>
    <property type="evidence" value="ECO:0007669"/>
    <property type="project" value="InterPro"/>
</dbReference>
<evidence type="ECO:0000313" key="2">
    <source>
        <dbReference type="EMBL" id="APG02589.1"/>
    </source>
</evidence>
<gene>
    <name evidence="2" type="ORF">BJI69_00820</name>
</gene>
<sequence length="322" mass="33063">MKITHRHASLASLALGITVSLSACTATNPLVARTQKEHVAKVAAIPHCARKLGTLSVIEPEGDVHWWTQQQLPSPTKLIKVFVNKSGCFTLLDRGMGMNAAMRERALAAGGELRGGANLGKGQVKAADYVMVPDLVSTNANAGGSSLSALAGGLIGGGAGALVGAINISSKTSDVVLTVTDVRSSEQVAMTEGHGEKNDIGLGAGGSFFGSQGLGGAGIGGYANTTVGQVITMAYLDAYTKLVGEMGGMPGNASAANARQSGTVRVATRMFPTANMKGKAVRSLDPGMTVYPTGDKVGAIWEVDDEHGNRGWLSSEHFDLAK</sequence>
<dbReference type="OrthoDB" id="5949781at2"/>
<dbReference type="Proteomes" id="UP000182987">
    <property type="component" value="Chromosome"/>
</dbReference>
<evidence type="ECO:0000256" key="1">
    <source>
        <dbReference type="SAM" id="SignalP"/>
    </source>
</evidence>
<dbReference type="PROSITE" id="PS51257">
    <property type="entry name" value="PROKAR_LIPOPROTEIN"/>
    <property type="match status" value="1"/>
</dbReference>
<organism evidence="2 3">
    <name type="scientific">Luteibacter rhizovicinus DSM 16549</name>
    <dbReference type="NCBI Taxonomy" id="1440763"/>
    <lineage>
        <taxon>Bacteria</taxon>
        <taxon>Pseudomonadati</taxon>
        <taxon>Pseudomonadota</taxon>
        <taxon>Gammaproteobacteria</taxon>
        <taxon>Lysobacterales</taxon>
        <taxon>Rhodanobacteraceae</taxon>
        <taxon>Luteibacter</taxon>
    </lineage>
</organism>
<keyword evidence="3" id="KW-1185">Reference proteome</keyword>
<proteinExistence type="predicted"/>
<feature type="chain" id="PRO_5009853150" evidence="1">
    <location>
        <begin position="26"/>
        <end position="322"/>
    </location>
</feature>
<name>A0A1L3ENE5_9GAMM</name>
<accession>A0A1L3ENE5</accession>
<dbReference type="InterPro" id="IPR005534">
    <property type="entry name" value="Curli_assmbl/transp-comp_CsgG"/>
</dbReference>
<feature type="signal peptide" evidence="1">
    <location>
        <begin position="1"/>
        <end position="25"/>
    </location>
</feature>
<dbReference type="RefSeq" id="WP_071924821.1">
    <property type="nucleotide sequence ID" value="NZ_CP017480.1"/>
</dbReference>